<dbReference type="Gene3D" id="3.40.50.720">
    <property type="entry name" value="NAD(P)-binding Rossmann-like Domain"/>
    <property type="match status" value="1"/>
</dbReference>
<evidence type="ECO:0000259" key="3">
    <source>
        <dbReference type="SMART" id="SM00822"/>
    </source>
</evidence>
<dbReference type="InterPro" id="IPR036291">
    <property type="entry name" value="NAD(P)-bd_dom_sf"/>
</dbReference>
<dbReference type="Proteomes" id="UP000187486">
    <property type="component" value="Unassembled WGS sequence"/>
</dbReference>
<evidence type="ECO:0000313" key="4">
    <source>
        <dbReference type="EMBL" id="OLZ52395.1"/>
    </source>
</evidence>
<dbReference type="RefSeq" id="WP_076160427.1">
    <property type="nucleotide sequence ID" value="NZ_JBEZVB010000020.1"/>
</dbReference>
<dbReference type="Pfam" id="PF13561">
    <property type="entry name" value="adh_short_C2"/>
    <property type="match status" value="1"/>
</dbReference>
<dbReference type="InterPro" id="IPR020904">
    <property type="entry name" value="Sc_DH/Rdtase_CS"/>
</dbReference>
<comment type="caution">
    <text evidence="4">The sequence shown here is derived from an EMBL/GenBank/DDBJ whole genome shotgun (WGS) entry which is preliminary data.</text>
</comment>
<dbReference type="SMART" id="SM00822">
    <property type="entry name" value="PKS_KR"/>
    <property type="match status" value="1"/>
</dbReference>
<dbReference type="InterPro" id="IPR057326">
    <property type="entry name" value="KR_dom"/>
</dbReference>
<comment type="similarity">
    <text evidence="1">Belongs to the short-chain dehydrogenases/reductases (SDR) family.</text>
</comment>
<dbReference type="SUPFAM" id="SSF51735">
    <property type="entry name" value="NAD(P)-binding Rossmann-fold domains"/>
    <property type="match status" value="1"/>
</dbReference>
<dbReference type="PRINTS" id="PR00080">
    <property type="entry name" value="SDRFAMILY"/>
</dbReference>
<gene>
    <name evidence="4" type="ORF">BS329_13810</name>
</gene>
<evidence type="ECO:0000256" key="2">
    <source>
        <dbReference type="ARBA" id="ARBA00023002"/>
    </source>
</evidence>
<sequence>MTRSVLITGGNRGIGLAIAEAFAAAGDKVAITYRTGTPPPGFFPVRCDVTDTDSVNDAVEQVTSQQGPVEVMVSNAGVINDGLLLRMSDADFLRVLDTNLLGAMRLTRAVMPGMISARWGRLIYVSSMTALLGAPGQTNYASAKAGLIGFARSVARELGTRRITANVVMPGLVDTDMTKEITDQRRAQILTQTALNRAGTPEEVAAAVTFLACENASYITAALLPVTGGAGTGN</sequence>
<dbReference type="STRING" id="76021.BS329_13810"/>
<reference evidence="4 5" key="1">
    <citation type="submission" date="2016-01" db="EMBL/GenBank/DDBJ databases">
        <title>Amycolatopsis coloradensis genome sequencing and assembly.</title>
        <authorList>
            <person name="Mayilraj S."/>
        </authorList>
    </citation>
    <scope>NUCLEOTIDE SEQUENCE [LARGE SCALE GENOMIC DNA]</scope>
    <source>
        <strain evidence="4 5">DSM 44225</strain>
    </source>
</reference>
<evidence type="ECO:0000313" key="5">
    <source>
        <dbReference type="Proteomes" id="UP000187486"/>
    </source>
</evidence>
<dbReference type="InterPro" id="IPR050259">
    <property type="entry name" value="SDR"/>
</dbReference>
<dbReference type="PROSITE" id="PS00061">
    <property type="entry name" value="ADH_SHORT"/>
    <property type="match status" value="1"/>
</dbReference>
<accession>A0A1R0KUT6</accession>
<dbReference type="PANTHER" id="PTHR42879">
    <property type="entry name" value="3-OXOACYL-(ACYL-CARRIER-PROTEIN) REDUCTASE"/>
    <property type="match status" value="1"/>
</dbReference>
<dbReference type="InterPro" id="IPR002347">
    <property type="entry name" value="SDR_fam"/>
</dbReference>
<dbReference type="FunFam" id="3.40.50.720:FF:000173">
    <property type="entry name" value="3-oxoacyl-[acyl-carrier protein] reductase"/>
    <property type="match status" value="1"/>
</dbReference>
<organism evidence="4 5">
    <name type="scientific">Amycolatopsis coloradensis</name>
    <dbReference type="NCBI Taxonomy" id="76021"/>
    <lineage>
        <taxon>Bacteria</taxon>
        <taxon>Bacillati</taxon>
        <taxon>Actinomycetota</taxon>
        <taxon>Actinomycetes</taxon>
        <taxon>Pseudonocardiales</taxon>
        <taxon>Pseudonocardiaceae</taxon>
        <taxon>Amycolatopsis</taxon>
    </lineage>
</organism>
<dbReference type="PRINTS" id="PR00081">
    <property type="entry name" value="GDHRDH"/>
</dbReference>
<dbReference type="OrthoDB" id="9804774at2"/>
<dbReference type="EMBL" id="MQUQ01000006">
    <property type="protein sequence ID" value="OLZ52395.1"/>
    <property type="molecule type" value="Genomic_DNA"/>
</dbReference>
<feature type="domain" description="Ketoreductase" evidence="3">
    <location>
        <begin position="3"/>
        <end position="192"/>
    </location>
</feature>
<protein>
    <submittedName>
        <fullName evidence="4">Beta-ketoacyl-ACP reductase</fullName>
    </submittedName>
</protein>
<proteinExistence type="inferred from homology"/>
<dbReference type="PANTHER" id="PTHR42879:SF2">
    <property type="entry name" value="3-OXOACYL-[ACYL-CARRIER-PROTEIN] REDUCTASE FABG"/>
    <property type="match status" value="1"/>
</dbReference>
<dbReference type="GO" id="GO:0032787">
    <property type="term" value="P:monocarboxylic acid metabolic process"/>
    <property type="evidence" value="ECO:0007669"/>
    <property type="project" value="UniProtKB-ARBA"/>
</dbReference>
<dbReference type="GO" id="GO:0016491">
    <property type="term" value="F:oxidoreductase activity"/>
    <property type="evidence" value="ECO:0007669"/>
    <property type="project" value="UniProtKB-KW"/>
</dbReference>
<keyword evidence="2" id="KW-0560">Oxidoreductase</keyword>
<dbReference type="AlphaFoldDB" id="A0A1R0KUT6"/>
<evidence type="ECO:0000256" key="1">
    <source>
        <dbReference type="ARBA" id="ARBA00006484"/>
    </source>
</evidence>
<name>A0A1R0KUT6_9PSEU</name>
<keyword evidence="5" id="KW-1185">Reference proteome</keyword>